<dbReference type="EMBL" id="AWWV01010050">
    <property type="protein sequence ID" value="OMO82095.1"/>
    <property type="molecule type" value="Genomic_DNA"/>
</dbReference>
<gene>
    <name evidence="2" type="ORF">CCACVL1_12069</name>
</gene>
<comment type="caution">
    <text evidence="2">The sequence shown here is derived from an EMBL/GenBank/DDBJ whole genome shotgun (WGS) entry which is preliminary data.</text>
</comment>
<keyword evidence="3" id="KW-1185">Reference proteome</keyword>
<name>A0A1R3IHP7_COCAP</name>
<evidence type="ECO:0000313" key="2">
    <source>
        <dbReference type="EMBL" id="OMO82095.1"/>
    </source>
</evidence>
<reference evidence="2 3" key="1">
    <citation type="submission" date="2013-09" db="EMBL/GenBank/DDBJ databases">
        <title>Corchorus capsularis genome sequencing.</title>
        <authorList>
            <person name="Alam M."/>
            <person name="Haque M.S."/>
            <person name="Islam M.S."/>
            <person name="Emdad E.M."/>
            <person name="Islam M.M."/>
            <person name="Ahmed B."/>
            <person name="Halim A."/>
            <person name="Hossen Q.M.M."/>
            <person name="Hossain M.Z."/>
            <person name="Ahmed R."/>
            <person name="Khan M.M."/>
            <person name="Islam R."/>
            <person name="Rashid M.M."/>
            <person name="Khan S.A."/>
            <person name="Rahman M.S."/>
            <person name="Alam M."/>
        </authorList>
    </citation>
    <scope>NUCLEOTIDE SEQUENCE [LARGE SCALE GENOMIC DNA]</scope>
    <source>
        <strain evidence="3">cv. CVL-1</strain>
        <tissue evidence="2">Whole seedling</tissue>
    </source>
</reference>
<dbReference type="Proteomes" id="UP000188268">
    <property type="component" value="Unassembled WGS sequence"/>
</dbReference>
<dbReference type="Gramene" id="OMO82095">
    <property type="protein sequence ID" value="OMO82095"/>
    <property type="gene ID" value="CCACVL1_12069"/>
</dbReference>
<evidence type="ECO:0000256" key="1">
    <source>
        <dbReference type="SAM" id="MobiDB-lite"/>
    </source>
</evidence>
<sequence length="30" mass="3244">MADSKAVVVNEEDNKNDINPNSGGRKPESE</sequence>
<dbReference type="AlphaFoldDB" id="A0A1R3IHP7"/>
<proteinExistence type="predicted"/>
<evidence type="ECO:0000313" key="3">
    <source>
        <dbReference type="Proteomes" id="UP000188268"/>
    </source>
</evidence>
<accession>A0A1R3IHP7</accession>
<protein>
    <submittedName>
        <fullName evidence="2">Uncharacterized protein</fullName>
    </submittedName>
</protein>
<feature type="region of interest" description="Disordered" evidence="1">
    <location>
        <begin position="1"/>
        <end position="30"/>
    </location>
</feature>
<organism evidence="2 3">
    <name type="scientific">Corchorus capsularis</name>
    <name type="common">Jute</name>
    <dbReference type="NCBI Taxonomy" id="210143"/>
    <lineage>
        <taxon>Eukaryota</taxon>
        <taxon>Viridiplantae</taxon>
        <taxon>Streptophyta</taxon>
        <taxon>Embryophyta</taxon>
        <taxon>Tracheophyta</taxon>
        <taxon>Spermatophyta</taxon>
        <taxon>Magnoliopsida</taxon>
        <taxon>eudicotyledons</taxon>
        <taxon>Gunneridae</taxon>
        <taxon>Pentapetalae</taxon>
        <taxon>rosids</taxon>
        <taxon>malvids</taxon>
        <taxon>Malvales</taxon>
        <taxon>Malvaceae</taxon>
        <taxon>Grewioideae</taxon>
        <taxon>Apeibeae</taxon>
        <taxon>Corchorus</taxon>
    </lineage>
</organism>